<dbReference type="Pfam" id="PF02687">
    <property type="entry name" value="FtsX"/>
    <property type="match status" value="1"/>
</dbReference>
<dbReference type="STRING" id="1688.BCUN_1136"/>
<evidence type="ECO:0000256" key="1">
    <source>
        <dbReference type="ARBA" id="ARBA00004651"/>
    </source>
</evidence>
<keyword evidence="3 6" id="KW-0812">Transmembrane</keyword>
<name>A0A087AWQ9_9BIFI</name>
<feature type="transmembrane region" description="Helical" evidence="6">
    <location>
        <begin position="50"/>
        <end position="74"/>
    </location>
</feature>
<evidence type="ECO:0000256" key="2">
    <source>
        <dbReference type="ARBA" id="ARBA00022475"/>
    </source>
</evidence>
<keyword evidence="9" id="KW-1185">Reference proteome</keyword>
<feature type="domain" description="ABC3 transporter permease C-terminal" evidence="7">
    <location>
        <begin position="116"/>
        <end position="233"/>
    </location>
</feature>
<feature type="transmembrane region" description="Helical" evidence="6">
    <location>
        <begin position="462"/>
        <end position="484"/>
    </location>
</feature>
<dbReference type="eggNOG" id="COG0577">
    <property type="taxonomic scope" value="Bacteria"/>
</dbReference>
<feature type="transmembrane region" description="Helical" evidence="6">
    <location>
        <begin position="433"/>
        <end position="456"/>
    </location>
</feature>
<sequence length="499" mass="53228">MNPATDTTQTQTTPTTSKSTMSTFALWRLFHRSDTRTRSTNTNPTDSTTLLAVIAFAAATAIFLTVLGGLHGFIWRASPDHTVRCLVDPDHCLTQSTPFFTGDMEDTASLYVILALFACLLLLVPFVALAGSAARLAASRRDERLATLRLVGATTAQVTRLTAFDAMLQSVTGALIGVAGYFAIMPLIMLLNFQDAHFTFEQLWVGPWALIGTVVGVAVLSLVSALLTLRRVAITPLGVTARASQPMPGKWRAIIFMAGVLIAFTVLKNLGQLVQSQVVAIAVVIVFIVGCFALVNLVGCFAVSARARALARHPKDAATMLAARRILDNPKRAWRNVSGIALAVFIAGITSICGYVGTTDSNGDQVMATVMRDIGTGGMLTLVFAAVLAAVSSGVMQSASVIDQAPEYRMLVLEGTDERTLARARYREVLSPLNTVVVLTMACSVFLMIPLLASAMTEPATMLTFVAGVALCYALVLVGALAANRTAARLNRRRVRADD</sequence>
<evidence type="ECO:0000256" key="4">
    <source>
        <dbReference type="ARBA" id="ARBA00022989"/>
    </source>
</evidence>
<feature type="transmembrane region" description="Helical" evidence="6">
    <location>
        <begin position="170"/>
        <end position="193"/>
    </location>
</feature>
<protein>
    <submittedName>
        <fullName evidence="8">Permease</fullName>
    </submittedName>
</protein>
<accession>A0A087AWQ9</accession>
<keyword evidence="5 6" id="KW-0472">Membrane</keyword>
<dbReference type="EMBL" id="JGYV01000009">
    <property type="protein sequence ID" value="KFI63209.1"/>
    <property type="molecule type" value="Genomic_DNA"/>
</dbReference>
<evidence type="ECO:0000259" key="7">
    <source>
        <dbReference type="Pfam" id="PF02687"/>
    </source>
</evidence>
<feature type="transmembrane region" description="Helical" evidence="6">
    <location>
        <begin position="333"/>
        <end position="357"/>
    </location>
</feature>
<gene>
    <name evidence="8" type="ORF">BCUN_1136</name>
</gene>
<dbReference type="AlphaFoldDB" id="A0A087AWQ9"/>
<evidence type="ECO:0000313" key="9">
    <source>
        <dbReference type="Proteomes" id="UP000029067"/>
    </source>
</evidence>
<keyword evidence="4 6" id="KW-1133">Transmembrane helix</keyword>
<organism evidence="8 9">
    <name type="scientific">Bifidobacterium cuniculi</name>
    <dbReference type="NCBI Taxonomy" id="1688"/>
    <lineage>
        <taxon>Bacteria</taxon>
        <taxon>Bacillati</taxon>
        <taxon>Actinomycetota</taxon>
        <taxon>Actinomycetes</taxon>
        <taxon>Bifidobacteriales</taxon>
        <taxon>Bifidobacteriaceae</taxon>
        <taxon>Bifidobacterium</taxon>
    </lineage>
</organism>
<evidence type="ECO:0000256" key="6">
    <source>
        <dbReference type="SAM" id="Phobius"/>
    </source>
</evidence>
<feature type="transmembrane region" description="Helical" evidence="6">
    <location>
        <begin position="108"/>
        <end position="131"/>
    </location>
</feature>
<reference evidence="8 9" key="1">
    <citation type="submission" date="2014-03" db="EMBL/GenBank/DDBJ databases">
        <title>Genomics of Bifidobacteria.</title>
        <authorList>
            <person name="Ventura M."/>
            <person name="Milani C."/>
            <person name="Lugli G.A."/>
        </authorList>
    </citation>
    <scope>NUCLEOTIDE SEQUENCE [LARGE SCALE GENOMIC DNA]</scope>
    <source>
        <strain evidence="8 9">LMG 10738</strain>
    </source>
</reference>
<keyword evidence="2" id="KW-1003">Cell membrane</keyword>
<comment type="caution">
    <text evidence="8">The sequence shown here is derived from an EMBL/GenBank/DDBJ whole genome shotgun (WGS) entry which is preliminary data.</text>
</comment>
<evidence type="ECO:0000313" key="8">
    <source>
        <dbReference type="EMBL" id="KFI63209.1"/>
    </source>
</evidence>
<evidence type="ECO:0000256" key="3">
    <source>
        <dbReference type="ARBA" id="ARBA00022692"/>
    </source>
</evidence>
<proteinExistence type="predicted"/>
<dbReference type="Proteomes" id="UP000029067">
    <property type="component" value="Unassembled WGS sequence"/>
</dbReference>
<dbReference type="GO" id="GO:0005886">
    <property type="term" value="C:plasma membrane"/>
    <property type="evidence" value="ECO:0007669"/>
    <property type="project" value="UniProtKB-SubCell"/>
</dbReference>
<comment type="subcellular location">
    <subcellularLocation>
        <location evidence="1">Cell membrane</location>
        <topology evidence="1">Multi-pass membrane protein</topology>
    </subcellularLocation>
</comment>
<feature type="transmembrane region" description="Helical" evidence="6">
    <location>
        <begin position="377"/>
        <end position="402"/>
    </location>
</feature>
<feature type="transmembrane region" description="Helical" evidence="6">
    <location>
        <begin position="279"/>
        <end position="305"/>
    </location>
</feature>
<feature type="transmembrane region" description="Helical" evidence="6">
    <location>
        <begin position="205"/>
        <end position="229"/>
    </location>
</feature>
<dbReference type="InterPro" id="IPR003838">
    <property type="entry name" value="ABC3_permease_C"/>
</dbReference>
<evidence type="ECO:0000256" key="5">
    <source>
        <dbReference type="ARBA" id="ARBA00023136"/>
    </source>
</evidence>
<feature type="transmembrane region" description="Helical" evidence="6">
    <location>
        <begin position="250"/>
        <end position="267"/>
    </location>
</feature>